<dbReference type="Proteomes" id="UP000008136">
    <property type="component" value="Chromosome"/>
</dbReference>
<dbReference type="InterPro" id="IPR050194">
    <property type="entry name" value="Glycosyltransferase_grp1"/>
</dbReference>
<evidence type="ECO:0000313" key="3">
    <source>
        <dbReference type="EMBL" id="AEA47227.1"/>
    </source>
</evidence>
<dbReference type="RefSeq" id="WP_013683889.1">
    <property type="nucleotide sequence ID" value="NC_015320.1"/>
</dbReference>
<dbReference type="InterPro" id="IPR001296">
    <property type="entry name" value="Glyco_trans_1"/>
</dbReference>
<protein>
    <submittedName>
        <fullName evidence="3">Glycosyl transferase group 1</fullName>
    </submittedName>
</protein>
<dbReference type="HOGENOM" id="CLU_009583_2_3_2"/>
<evidence type="ECO:0000259" key="1">
    <source>
        <dbReference type="Pfam" id="PF00534"/>
    </source>
</evidence>
<dbReference type="GO" id="GO:0016758">
    <property type="term" value="F:hexosyltransferase activity"/>
    <property type="evidence" value="ECO:0007669"/>
    <property type="project" value="TreeGrafter"/>
</dbReference>
<organism evidence="3 4">
    <name type="scientific">Archaeoglobus veneficus (strain DSM 11195 / SNP6)</name>
    <dbReference type="NCBI Taxonomy" id="693661"/>
    <lineage>
        <taxon>Archaea</taxon>
        <taxon>Methanobacteriati</taxon>
        <taxon>Methanobacteriota</taxon>
        <taxon>Archaeoglobi</taxon>
        <taxon>Archaeoglobales</taxon>
        <taxon>Archaeoglobaceae</taxon>
        <taxon>Archaeoglobus</taxon>
    </lineage>
</organism>
<dbReference type="Pfam" id="PF13439">
    <property type="entry name" value="Glyco_transf_4"/>
    <property type="match status" value="1"/>
</dbReference>
<proteinExistence type="predicted"/>
<dbReference type="PANTHER" id="PTHR45947">
    <property type="entry name" value="SULFOQUINOVOSYL TRANSFERASE SQD2"/>
    <property type="match status" value="1"/>
</dbReference>
<dbReference type="InterPro" id="IPR028098">
    <property type="entry name" value="Glyco_trans_4-like_N"/>
</dbReference>
<reference evidence="3 4" key="1">
    <citation type="submission" date="2011-03" db="EMBL/GenBank/DDBJ databases">
        <title>The complete genome of Archaeoglobus veneficus SNP6.</title>
        <authorList>
            <consortium name="US DOE Joint Genome Institute (JGI-PGF)"/>
            <person name="Lucas S."/>
            <person name="Copeland A."/>
            <person name="Lapidus A."/>
            <person name="Bruce D."/>
            <person name="Goodwin L."/>
            <person name="Pitluck S."/>
            <person name="Kyrpides N."/>
            <person name="Mavromatis K."/>
            <person name="Pagani I."/>
            <person name="Ivanova N."/>
            <person name="Mikhailova N."/>
            <person name="Lu M."/>
            <person name="Detter J.C."/>
            <person name="Tapia R."/>
            <person name="Han C."/>
            <person name="Land M."/>
            <person name="Hauser L."/>
            <person name="Markowitz V."/>
            <person name="Cheng J.-F."/>
            <person name="Hugenholtz P."/>
            <person name="Woyke T."/>
            <person name="Wu D."/>
            <person name="Spring S."/>
            <person name="Brambilla E."/>
            <person name="Klenk H.-P."/>
            <person name="Eisen J.A."/>
        </authorList>
    </citation>
    <scope>NUCLEOTIDE SEQUENCE [LARGE SCALE GENOMIC DNA]</scope>
    <source>
        <strain>SNP6</strain>
    </source>
</reference>
<gene>
    <name evidence="3" type="ordered locus">Arcve_1220</name>
</gene>
<dbReference type="Gene3D" id="3.40.50.2000">
    <property type="entry name" value="Glycogen Phosphorylase B"/>
    <property type="match status" value="2"/>
</dbReference>
<dbReference type="KEGG" id="ave:Arcve_1220"/>
<name>F2KMN0_ARCVS</name>
<evidence type="ECO:0000259" key="2">
    <source>
        <dbReference type="Pfam" id="PF13439"/>
    </source>
</evidence>
<dbReference type="SUPFAM" id="SSF53756">
    <property type="entry name" value="UDP-Glycosyltransferase/glycogen phosphorylase"/>
    <property type="match status" value="1"/>
</dbReference>
<dbReference type="STRING" id="693661.Arcve_1220"/>
<dbReference type="OrthoDB" id="132546at2157"/>
<feature type="domain" description="Glycosyltransferase subfamily 4-like N-terminal" evidence="2">
    <location>
        <begin position="19"/>
        <end position="182"/>
    </location>
</feature>
<dbReference type="eggNOG" id="arCOG01403">
    <property type="taxonomic scope" value="Archaea"/>
</dbReference>
<dbReference type="EMBL" id="CP002588">
    <property type="protein sequence ID" value="AEA47227.1"/>
    <property type="molecule type" value="Genomic_DNA"/>
</dbReference>
<evidence type="ECO:0000313" key="4">
    <source>
        <dbReference type="Proteomes" id="UP000008136"/>
    </source>
</evidence>
<sequence length="379" mass="43767">METLKIGFFCWESLYSERVGGLARAATHLAENLAKNHEVHFFTRGDGDCEINGVNYHYCHPRGENIVDYCRDMSLKMVERFWEFDSPEFDILHFHDWHVVEAMHILRDRNTVFTYHSTEYGRNGDKFGDWWEFKEISGKEWYAGLIAKKITTVSNTLKNEVMWLYNIPDSKVAVVPNGVNPEEFYADVEPEEVKREYGVHPYDPLVFFAGRLVYQKGPDLLVGAIPHVLSNRRDVEFIFAGDGDMRRWLEERTNGQPTKFLGHLPDSEFIKLLNASDIVVVPSRNEPFGLVLLEAWSAERCVVATDVGGLSENIENFVDGIKVYVNPESIAWGINYVINDPYGIRVLGRRGREKVENFFRWKVVADCMLDVYENCCLEV</sequence>
<dbReference type="PANTHER" id="PTHR45947:SF3">
    <property type="entry name" value="SULFOQUINOVOSYL TRANSFERASE SQD2"/>
    <property type="match status" value="1"/>
</dbReference>
<dbReference type="Pfam" id="PF00534">
    <property type="entry name" value="Glycos_transf_1"/>
    <property type="match status" value="1"/>
</dbReference>
<accession>F2KMN0</accession>
<keyword evidence="4" id="KW-1185">Reference proteome</keyword>
<keyword evidence="3" id="KW-0808">Transferase</keyword>
<feature type="domain" description="Glycosyl transferase family 1" evidence="1">
    <location>
        <begin position="194"/>
        <end position="350"/>
    </location>
</feature>
<dbReference type="CDD" id="cd03801">
    <property type="entry name" value="GT4_PimA-like"/>
    <property type="match status" value="1"/>
</dbReference>
<dbReference type="GeneID" id="10394337"/>
<dbReference type="AlphaFoldDB" id="F2KMN0"/>